<proteinExistence type="predicted"/>
<keyword evidence="1" id="KW-0678">Repressor</keyword>
<accession>A0A0V8GC07</accession>
<evidence type="ECO:0000313" key="7">
    <source>
        <dbReference type="Proteomes" id="UP000053797"/>
    </source>
</evidence>
<dbReference type="InterPro" id="IPR011256">
    <property type="entry name" value="Reg_factor_effector_dom_sf"/>
</dbReference>
<dbReference type="AlphaFoldDB" id="A0A0V8GC07"/>
<dbReference type="Pfam" id="PF13411">
    <property type="entry name" value="MerR_1"/>
    <property type="match status" value="1"/>
</dbReference>
<keyword evidence="3" id="KW-0238">DNA-binding</keyword>
<sequence>MYKEFLSISEMAKLRHMTAETLRHYDRIGLIKPHRIDATTGYRYYSIHQYEVLGTIRELKEIGLSLEEIRTFLEERNLGKSLSIMESHQTKLQRKIKQLVRIESSLQQKTTYLKRIAEEGKTPQPNIRYIEERYFLTTHDEVADDVELSYATIEIEKLLELHVSLVAGSFLGLLFDADSQIQADAVSTSILMAQTAFPNDYPEMNLICIPAGYYVCLRHFGQVWDRTKSLKQAKDYLEKNGMRIDGKAIQMVEVDVSVTDRLDESLFEIQIPISFKNEIRI</sequence>
<gene>
    <name evidence="6" type="ORF">AS033_14140</name>
</gene>
<reference evidence="6 7" key="1">
    <citation type="journal article" date="2015" name="Int. J. Syst. Evol. Microbiol.">
        <title>Exiguobacterium enclense sp. nov., isolated from sediment.</title>
        <authorList>
            <person name="Dastager S.G."/>
            <person name="Mawlankar R."/>
            <person name="Sonalkar V.V."/>
            <person name="Thorat M.N."/>
            <person name="Mual P."/>
            <person name="Verma A."/>
            <person name="Krishnamurthi S."/>
            <person name="Tang S.K."/>
            <person name="Li W.J."/>
        </authorList>
    </citation>
    <scope>NUCLEOTIDE SEQUENCE [LARGE SCALE GENOMIC DNA]</scope>
    <source>
        <strain evidence="6 7">NIO-1109</strain>
    </source>
</reference>
<dbReference type="SMART" id="SM00422">
    <property type="entry name" value="HTH_MERR"/>
    <property type="match status" value="1"/>
</dbReference>
<dbReference type="EMBL" id="LNQL01000006">
    <property type="protein sequence ID" value="KSU47799.1"/>
    <property type="molecule type" value="Genomic_DNA"/>
</dbReference>
<dbReference type="SUPFAM" id="SSF55136">
    <property type="entry name" value="Probable bacterial effector-binding domain"/>
    <property type="match status" value="1"/>
</dbReference>
<dbReference type="SUPFAM" id="SSF46955">
    <property type="entry name" value="Putative DNA-binding domain"/>
    <property type="match status" value="1"/>
</dbReference>
<evidence type="ECO:0000256" key="2">
    <source>
        <dbReference type="ARBA" id="ARBA00023015"/>
    </source>
</evidence>
<keyword evidence="2" id="KW-0805">Transcription regulation</keyword>
<name>A0A0V8GC07_9BACL</name>
<dbReference type="GO" id="GO:0003677">
    <property type="term" value="F:DNA binding"/>
    <property type="evidence" value="ECO:0007669"/>
    <property type="project" value="UniProtKB-KW"/>
</dbReference>
<dbReference type="Gene3D" id="1.10.1660.10">
    <property type="match status" value="1"/>
</dbReference>
<dbReference type="PANTHER" id="PTHR30204">
    <property type="entry name" value="REDOX-CYCLING DRUG-SENSING TRANSCRIPTIONAL ACTIVATOR SOXR"/>
    <property type="match status" value="1"/>
</dbReference>
<organism evidence="6 7">
    <name type="scientific">Exiguobacterium indicum</name>
    <dbReference type="NCBI Taxonomy" id="296995"/>
    <lineage>
        <taxon>Bacteria</taxon>
        <taxon>Bacillati</taxon>
        <taxon>Bacillota</taxon>
        <taxon>Bacilli</taxon>
        <taxon>Bacillales</taxon>
        <taxon>Bacillales Family XII. Incertae Sedis</taxon>
        <taxon>Exiguobacterium</taxon>
    </lineage>
</organism>
<dbReference type="PROSITE" id="PS50937">
    <property type="entry name" value="HTH_MERR_2"/>
    <property type="match status" value="1"/>
</dbReference>
<dbReference type="InterPro" id="IPR009061">
    <property type="entry name" value="DNA-bd_dom_put_sf"/>
</dbReference>
<evidence type="ECO:0000256" key="3">
    <source>
        <dbReference type="ARBA" id="ARBA00023125"/>
    </source>
</evidence>
<comment type="caution">
    <text evidence="6">The sequence shown here is derived from an EMBL/GenBank/DDBJ whole genome shotgun (WGS) entry which is preliminary data.</text>
</comment>
<evidence type="ECO:0000256" key="1">
    <source>
        <dbReference type="ARBA" id="ARBA00022491"/>
    </source>
</evidence>
<dbReference type="OrthoDB" id="9773308at2"/>
<dbReference type="InterPro" id="IPR000551">
    <property type="entry name" value="MerR-type_HTH_dom"/>
</dbReference>
<dbReference type="CDD" id="cd01107">
    <property type="entry name" value="HTH_BmrR"/>
    <property type="match status" value="1"/>
</dbReference>
<dbReference type="InterPro" id="IPR047057">
    <property type="entry name" value="MerR_fam"/>
</dbReference>
<evidence type="ECO:0000313" key="6">
    <source>
        <dbReference type="EMBL" id="KSU47799.1"/>
    </source>
</evidence>
<evidence type="ECO:0000256" key="4">
    <source>
        <dbReference type="ARBA" id="ARBA00023163"/>
    </source>
</evidence>
<dbReference type="RefSeq" id="WP_058265821.1">
    <property type="nucleotide sequence ID" value="NZ_FMYN01000006.1"/>
</dbReference>
<feature type="domain" description="HTH merR-type" evidence="5">
    <location>
        <begin position="1"/>
        <end position="75"/>
    </location>
</feature>
<dbReference type="Proteomes" id="UP000053797">
    <property type="component" value="Unassembled WGS sequence"/>
</dbReference>
<protein>
    <recommendedName>
        <fullName evidence="5">HTH merR-type domain-containing protein</fullName>
    </recommendedName>
</protein>
<evidence type="ECO:0000259" key="5">
    <source>
        <dbReference type="PROSITE" id="PS50937"/>
    </source>
</evidence>
<dbReference type="PANTHER" id="PTHR30204:SF69">
    <property type="entry name" value="MERR-FAMILY TRANSCRIPTIONAL REGULATOR"/>
    <property type="match status" value="1"/>
</dbReference>
<dbReference type="GO" id="GO:0003700">
    <property type="term" value="F:DNA-binding transcription factor activity"/>
    <property type="evidence" value="ECO:0007669"/>
    <property type="project" value="InterPro"/>
</dbReference>
<dbReference type="Gene3D" id="3.20.80.10">
    <property type="entry name" value="Regulatory factor, effector binding domain"/>
    <property type="match status" value="1"/>
</dbReference>
<keyword evidence="4" id="KW-0804">Transcription</keyword>